<protein>
    <recommendedName>
        <fullName evidence="4">FLYWCH-type domain-containing protein</fullName>
    </recommendedName>
</protein>
<dbReference type="Gene3D" id="2.20.25.240">
    <property type="match status" value="2"/>
</dbReference>
<dbReference type="Proteomes" id="UP001562425">
    <property type="component" value="Unassembled WGS sequence"/>
</dbReference>
<dbReference type="AlphaFoldDB" id="A0ABD1DSH1"/>
<dbReference type="Pfam" id="PF04500">
    <property type="entry name" value="FLYWCH"/>
    <property type="match status" value="1"/>
</dbReference>
<sequence length="112" mass="13080">MQVRHGGHLFNKHVVRGTMVYWRCSQHQVFKCKARLKSDGNYVKYIVGCRGSRKLKVGDFTYTKNKESVNKTYWSCARAGMHKCKARVLTYTLTNGEQNLVVRYPNHNHDPF</sequence>
<evidence type="ECO:0000313" key="6">
    <source>
        <dbReference type="Proteomes" id="UP001562425"/>
    </source>
</evidence>
<dbReference type="EMBL" id="JBEHCU010002596">
    <property type="protein sequence ID" value="KAL1402715.1"/>
    <property type="molecule type" value="Genomic_DNA"/>
</dbReference>
<gene>
    <name evidence="5" type="ORF">pipiens_005975</name>
</gene>
<keyword evidence="1" id="KW-0479">Metal-binding</keyword>
<reference evidence="5 6" key="1">
    <citation type="submission" date="2024-05" db="EMBL/GenBank/DDBJ databases">
        <title>Culex pipiens pipiens assembly and annotation.</title>
        <authorList>
            <person name="Alout H."/>
            <person name="Durand T."/>
        </authorList>
    </citation>
    <scope>NUCLEOTIDE SEQUENCE [LARGE SCALE GENOMIC DNA]</scope>
    <source>
        <strain evidence="5">HA-2024</strain>
        <tissue evidence="5">Whole body</tissue>
    </source>
</reference>
<evidence type="ECO:0000259" key="4">
    <source>
        <dbReference type="Pfam" id="PF04500"/>
    </source>
</evidence>
<evidence type="ECO:0000256" key="2">
    <source>
        <dbReference type="ARBA" id="ARBA00022771"/>
    </source>
</evidence>
<keyword evidence="2" id="KW-0863">Zinc-finger</keyword>
<evidence type="ECO:0000256" key="1">
    <source>
        <dbReference type="ARBA" id="ARBA00022723"/>
    </source>
</evidence>
<accession>A0ABD1DSH1</accession>
<comment type="caution">
    <text evidence="5">The sequence shown here is derived from an EMBL/GenBank/DDBJ whole genome shotgun (WGS) entry which is preliminary data.</text>
</comment>
<name>A0ABD1DSH1_CULPP</name>
<evidence type="ECO:0000256" key="3">
    <source>
        <dbReference type="ARBA" id="ARBA00022833"/>
    </source>
</evidence>
<feature type="domain" description="FLYWCH-type" evidence="4">
    <location>
        <begin position="46"/>
        <end position="109"/>
    </location>
</feature>
<keyword evidence="6" id="KW-1185">Reference proteome</keyword>
<dbReference type="GO" id="GO:0008270">
    <property type="term" value="F:zinc ion binding"/>
    <property type="evidence" value="ECO:0007669"/>
    <property type="project" value="UniProtKB-KW"/>
</dbReference>
<dbReference type="InterPro" id="IPR007588">
    <property type="entry name" value="Znf_FLYWCH"/>
</dbReference>
<keyword evidence="3" id="KW-0862">Zinc</keyword>
<organism evidence="5 6">
    <name type="scientific">Culex pipiens pipiens</name>
    <name type="common">Northern house mosquito</name>
    <dbReference type="NCBI Taxonomy" id="38569"/>
    <lineage>
        <taxon>Eukaryota</taxon>
        <taxon>Metazoa</taxon>
        <taxon>Ecdysozoa</taxon>
        <taxon>Arthropoda</taxon>
        <taxon>Hexapoda</taxon>
        <taxon>Insecta</taxon>
        <taxon>Pterygota</taxon>
        <taxon>Neoptera</taxon>
        <taxon>Endopterygota</taxon>
        <taxon>Diptera</taxon>
        <taxon>Nematocera</taxon>
        <taxon>Culicoidea</taxon>
        <taxon>Culicidae</taxon>
        <taxon>Culicinae</taxon>
        <taxon>Culicini</taxon>
        <taxon>Culex</taxon>
        <taxon>Culex</taxon>
    </lineage>
</organism>
<proteinExistence type="predicted"/>
<evidence type="ECO:0000313" key="5">
    <source>
        <dbReference type="EMBL" id="KAL1402715.1"/>
    </source>
</evidence>